<evidence type="ECO:0000256" key="4">
    <source>
        <dbReference type="SAM" id="SignalP"/>
    </source>
</evidence>
<dbReference type="EnsemblPlants" id="QL08p052692:mrna">
    <property type="protein sequence ID" value="QL08p052692:mrna:CDS:1"/>
    <property type="gene ID" value="QL08p052692"/>
</dbReference>
<feature type="signal peptide" evidence="4">
    <location>
        <begin position="1"/>
        <end position="31"/>
    </location>
</feature>
<keyword evidence="1 4" id="KW-0732">Signal</keyword>
<dbReference type="Proteomes" id="UP000594261">
    <property type="component" value="Chromosome 8"/>
</dbReference>
<dbReference type="PANTHER" id="PTHR36710:SF4">
    <property type="entry name" value="PLANT INVERTASE_PECTIN METHYLESTERASE INHIBITOR SUPERFAMILY PROTEIN"/>
    <property type="match status" value="1"/>
</dbReference>
<feature type="chain" id="PRO_5044661052" description="Pectinesterase inhibitor domain-containing protein" evidence="4">
    <location>
        <begin position="32"/>
        <end position="189"/>
    </location>
</feature>
<dbReference type="FunFam" id="1.20.140.40:FF:000008">
    <property type="entry name" value="Invertase/pectin methylesterase inhibitor family protein"/>
    <property type="match status" value="1"/>
</dbReference>
<feature type="domain" description="Pectinesterase inhibitor" evidence="5">
    <location>
        <begin position="32"/>
        <end position="181"/>
    </location>
</feature>
<organism evidence="6 7">
    <name type="scientific">Quercus lobata</name>
    <name type="common">Valley oak</name>
    <dbReference type="NCBI Taxonomy" id="97700"/>
    <lineage>
        <taxon>Eukaryota</taxon>
        <taxon>Viridiplantae</taxon>
        <taxon>Streptophyta</taxon>
        <taxon>Embryophyta</taxon>
        <taxon>Tracheophyta</taxon>
        <taxon>Spermatophyta</taxon>
        <taxon>Magnoliopsida</taxon>
        <taxon>eudicotyledons</taxon>
        <taxon>Gunneridae</taxon>
        <taxon>Pentapetalae</taxon>
        <taxon>rosids</taxon>
        <taxon>fabids</taxon>
        <taxon>Fagales</taxon>
        <taxon>Fagaceae</taxon>
        <taxon>Quercus</taxon>
    </lineage>
</organism>
<dbReference type="KEGG" id="qlo:115955335"/>
<dbReference type="SUPFAM" id="SSF101148">
    <property type="entry name" value="Plant invertase/pectin methylesterase inhibitor"/>
    <property type="match status" value="1"/>
</dbReference>
<sequence length="189" mass="19998">MKQTVPSLSASCLFISLLLAITLSCISPAQSIGQDVLNDICSKSKDSSFCLKSLNSDPQTATTDLLGLAGISIKLAKTTVDATYNFVKSQVGLVTDPTLKKQYTQCVESYDDANDKVDYANERLKAGDYGGVGVATSACLDDVSDCEKPPPVAVNVAAASTISLSEQNKESYELCQIALIISNRLSGKN</sequence>
<dbReference type="Gramene" id="QL08p052692:mrna">
    <property type="protein sequence ID" value="QL08p052692:mrna:CDS:1"/>
    <property type="gene ID" value="QL08p052692"/>
</dbReference>
<dbReference type="RefSeq" id="XP_030931148.1">
    <property type="nucleotide sequence ID" value="XM_031075288.1"/>
</dbReference>
<proteinExistence type="inferred from homology"/>
<dbReference type="AlphaFoldDB" id="A0A7N2ME61"/>
<dbReference type="InterPro" id="IPR034086">
    <property type="entry name" value="PMEI_plant"/>
</dbReference>
<dbReference type="CDD" id="cd15797">
    <property type="entry name" value="PMEI"/>
    <property type="match status" value="1"/>
</dbReference>
<keyword evidence="2" id="KW-1015">Disulfide bond</keyword>
<protein>
    <recommendedName>
        <fullName evidence="5">Pectinesterase inhibitor domain-containing protein</fullName>
    </recommendedName>
</protein>
<evidence type="ECO:0000313" key="6">
    <source>
        <dbReference type="EnsemblPlants" id="QL08p052685:mrna:CDS:1"/>
    </source>
</evidence>
<dbReference type="PROSITE" id="PS51257">
    <property type="entry name" value="PROKAR_LIPOPROTEIN"/>
    <property type="match status" value="1"/>
</dbReference>
<keyword evidence="7" id="KW-1185">Reference proteome</keyword>
<evidence type="ECO:0000256" key="3">
    <source>
        <dbReference type="ARBA" id="ARBA00038471"/>
    </source>
</evidence>
<dbReference type="OrthoDB" id="764172at2759"/>
<dbReference type="Gramene" id="QL08p052685:mrna">
    <property type="protein sequence ID" value="QL08p052685:mrna:CDS:1"/>
    <property type="gene ID" value="QL08p052685"/>
</dbReference>
<dbReference type="EnsemblPlants" id="QL08p052685:mrna">
    <property type="protein sequence ID" value="QL08p052685:mrna:CDS:1"/>
    <property type="gene ID" value="QL08p052685"/>
</dbReference>
<dbReference type="NCBIfam" id="TIGR01614">
    <property type="entry name" value="PME_inhib"/>
    <property type="match status" value="1"/>
</dbReference>
<dbReference type="KEGG" id="qlo:115957048"/>
<dbReference type="InterPro" id="IPR035513">
    <property type="entry name" value="Invertase/methylesterase_inhib"/>
</dbReference>
<accession>A0A7N2ME61</accession>
<dbReference type="SMART" id="SM00856">
    <property type="entry name" value="PMEI"/>
    <property type="match status" value="1"/>
</dbReference>
<reference evidence="6" key="2">
    <citation type="submission" date="2021-01" db="UniProtKB">
        <authorList>
            <consortium name="EnsemblPlants"/>
        </authorList>
    </citation>
    <scope>IDENTIFICATION</scope>
</reference>
<evidence type="ECO:0000256" key="1">
    <source>
        <dbReference type="ARBA" id="ARBA00022729"/>
    </source>
</evidence>
<reference evidence="6 7" key="1">
    <citation type="journal article" date="2016" name="G3 (Bethesda)">
        <title>First Draft Assembly and Annotation of the Genome of a California Endemic Oak Quercus lobata Nee (Fagaceae).</title>
        <authorList>
            <person name="Sork V.L."/>
            <person name="Fitz-Gibbon S.T."/>
            <person name="Puiu D."/>
            <person name="Crepeau M."/>
            <person name="Gugger P.F."/>
            <person name="Sherman R."/>
            <person name="Stevens K."/>
            <person name="Langley C.H."/>
            <person name="Pellegrini M."/>
            <person name="Salzberg S.L."/>
        </authorList>
    </citation>
    <scope>NUCLEOTIDE SEQUENCE [LARGE SCALE GENOMIC DNA]</scope>
    <source>
        <strain evidence="6 7">cv. SW786</strain>
    </source>
</reference>
<dbReference type="InterPro" id="IPR052421">
    <property type="entry name" value="PCW_Enzyme_Inhibitor"/>
</dbReference>
<dbReference type="GO" id="GO:0046910">
    <property type="term" value="F:pectinesterase inhibitor activity"/>
    <property type="evidence" value="ECO:0007669"/>
    <property type="project" value="InterPro"/>
</dbReference>
<name>A0A7N2ME61_QUELO</name>
<dbReference type="OMA" id="KMAHSFF"/>
<comment type="similarity">
    <text evidence="3">Belongs to the PMEI family.</text>
</comment>
<evidence type="ECO:0000313" key="7">
    <source>
        <dbReference type="Proteomes" id="UP000594261"/>
    </source>
</evidence>
<dbReference type="PANTHER" id="PTHR36710">
    <property type="entry name" value="PECTINESTERASE INHIBITOR-LIKE"/>
    <property type="match status" value="1"/>
</dbReference>
<dbReference type="Gene3D" id="1.20.140.40">
    <property type="entry name" value="Invertase/pectin methylesterase inhibitor family protein"/>
    <property type="match status" value="1"/>
</dbReference>
<dbReference type="EMBL" id="LRBV02000008">
    <property type="status" value="NOT_ANNOTATED_CDS"/>
    <property type="molecule type" value="Genomic_DNA"/>
</dbReference>
<dbReference type="Pfam" id="PF04043">
    <property type="entry name" value="PMEI"/>
    <property type="match status" value="1"/>
</dbReference>
<dbReference type="GeneID" id="115957048"/>
<evidence type="ECO:0000256" key="2">
    <source>
        <dbReference type="ARBA" id="ARBA00023157"/>
    </source>
</evidence>
<dbReference type="InterPro" id="IPR006501">
    <property type="entry name" value="Pectinesterase_inhib_dom"/>
</dbReference>
<evidence type="ECO:0000259" key="5">
    <source>
        <dbReference type="SMART" id="SM00856"/>
    </source>
</evidence>
<gene>
    <name evidence="6" type="primary">LOC115957048</name>
</gene>